<evidence type="ECO:0000313" key="4">
    <source>
        <dbReference type="RefSeq" id="XP_021860661.2"/>
    </source>
</evidence>
<dbReference type="AlphaFoldDB" id="A0A9R0J3P2"/>
<gene>
    <name evidence="4" type="primary">LOC110799694</name>
</gene>
<keyword evidence="3" id="KW-1185">Reference proteome</keyword>
<dbReference type="GO" id="GO:0004523">
    <property type="term" value="F:RNA-DNA hybrid ribonuclease activity"/>
    <property type="evidence" value="ECO:0007669"/>
    <property type="project" value="InterPro"/>
</dbReference>
<accession>A0A9R0J3P2</accession>
<dbReference type="GO" id="GO:0003676">
    <property type="term" value="F:nucleic acid binding"/>
    <property type="evidence" value="ECO:0007669"/>
    <property type="project" value="InterPro"/>
</dbReference>
<dbReference type="KEGG" id="soe:110799694"/>
<dbReference type="PANTHER" id="PTHR47074">
    <property type="entry name" value="BNAC02G40300D PROTEIN"/>
    <property type="match status" value="1"/>
</dbReference>
<protein>
    <recommendedName>
        <fullName evidence="5">Reverse transcriptase zinc-binding domain-containing protein</fullName>
    </recommendedName>
</protein>
<reference evidence="3" key="1">
    <citation type="journal article" date="2021" name="Nat. Commun.">
        <title>Genomic analyses provide insights into spinach domestication and the genetic basis of agronomic traits.</title>
        <authorList>
            <person name="Cai X."/>
            <person name="Sun X."/>
            <person name="Xu C."/>
            <person name="Sun H."/>
            <person name="Wang X."/>
            <person name="Ge C."/>
            <person name="Zhang Z."/>
            <person name="Wang Q."/>
            <person name="Fei Z."/>
            <person name="Jiao C."/>
            <person name="Wang Q."/>
        </authorList>
    </citation>
    <scope>NUCLEOTIDE SEQUENCE [LARGE SCALE GENOMIC DNA]</scope>
    <source>
        <strain evidence="3">cv. Varoflay</strain>
    </source>
</reference>
<evidence type="ECO:0000313" key="3">
    <source>
        <dbReference type="Proteomes" id="UP000813463"/>
    </source>
</evidence>
<reference evidence="4" key="2">
    <citation type="submission" date="2025-08" db="UniProtKB">
        <authorList>
            <consortium name="RefSeq"/>
        </authorList>
    </citation>
    <scope>IDENTIFICATION</scope>
    <source>
        <tissue evidence="4">Leaf</tissue>
    </source>
</reference>
<dbReference type="InterPro" id="IPR002156">
    <property type="entry name" value="RNaseH_domain"/>
</dbReference>
<evidence type="ECO:0000259" key="2">
    <source>
        <dbReference type="Pfam" id="PF13966"/>
    </source>
</evidence>
<dbReference type="Proteomes" id="UP000813463">
    <property type="component" value="Chromosome 4"/>
</dbReference>
<feature type="domain" description="Reverse transcriptase zinc-binding" evidence="2">
    <location>
        <begin position="8"/>
        <end position="75"/>
    </location>
</feature>
<proteinExistence type="predicted"/>
<dbReference type="Pfam" id="PF13456">
    <property type="entry name" value="RVT_3"/>
    <property type="match status" value="1"/>
</dbReference>
<dbReference type="RefSeq" id="XP_021860661.2">
    <property type="nucleotide sequence ID" value="XM_022004969.2"/>
</dbReference>
<feature type="domain" description="RNase H type-1" evidence="1">
    <location>
        <begin position="193"/>
        <end position="279"/>
    </location>
</feature>
<sequence length="285" mass="32688">MNFEQLHAAWAVIWGLEVSPKVRHFLWRLGTQTLPVQSFLKHRHLIDDATCPWCGTEEESLGHAIFDCVQVQELWEEIGCDRLTKWHEHGTMCDFIESWKGIDKKVKQRGVVLAWVIWCERNNKVFENKVTPNAVLINREQRIVEEQGKYASRIYNRPSCATPRRANRWVAPPQGIMKVNVDASLAVEGWVWIGVIARDWTGKVLFAACRRSRAYWPVEIAEAKTVANAVKLGRRYGIEELIVETDCQSTVTRLSRNAIHVSDLDTVLGDIIAICSYFNPFLGLM</sequence>
<dbReference type="PANTHER" id="PTHR47074:SF21">
    <property type="entry name" value="RNASE H TYPE-1 DOMAIN-CONTAINING PROTEIN"/>
    <property type="match status" value="1"/>
</dbReference>
<evidence type="ECO:0000259" key="1">
    <source>
        <dbReference type="Pfam" id="PF13456"/>
    </source>
</evidence>
<organism evidence="3 4">
    <name type="scientific">Spinacia oleracea</name>
    <name type="common">Spinach</name>
    <dbReference type="NCBI Taxonomy" id="3562"/>
    <lineage>
        <taxon>Eukaryota</taxon>
        <taxon>Viridiplantae</taxon>
        <taxon>Streptophyta</taxon>
        <taxon>Embryophyta</taxon>
        <taxon>Tracheophyta</taxon>
        <taxon>Spermatophyta</taxon>
        <taxon>Magnoliopsida</taxon>
        <taxon>eudicotyledons</taxon>
        <taxon>Gunneridae</taxon>
        <taxon>Pentapetalae</taxon>
        <taxon>Caryophyllales</taxon>
        <taxon>Chenopodiaceae</taxon>
        <taxon>Chenopodioideae</taxon>
        <taxon>Anserineae</taxon>
        <taxon>Spinacia</taxon>
    </lineage>
</organism>
<dbReference type="Pfam" id="PF13966">
    <property type="entry name" value="zf-RVT"/>
    <property type="match status" value="1"/>
</dbReference>
<dbReference type="GeneID" id="110799694"/>
<dbReference type="InterPro" id="IPR052929">
    <property type="entry name" value="RNase_H-like_EbsB-rel"/>
</dbReference>
<dbReference type="InterPro" id="IPR026960">
    <property type="entry name" value="RVT-Znf"/>
</dbReference>
<name>A0A9R0J3P2_SPIOL</name>
<evidence type="ECO:0008006" key="5">
    <source>
        <dbReference type="Google" id="ProtNLM"/>
    </source>
</evidence>